<keyword evidence="1" id="KW-0106">Calcium</keyword>
<feature type="domain" description="EF-hand" evidence="2">
    <location>
        <begin position="194"/>
        <end position="229"/>
    </location>
</feature>
<evidence type="ECO:0000256" key="1">
    <source>
        <dbReference type="ARBA" id="ARBA00022837"/>
    </source>
</evidence>
<feature type="domain" description="EF-hand" evidence="2">
    <location>
        <begin position="104"/>
        <end position="139"/>
    </location>
</feature>
<dbReference type="SUPFAM" id="SSF47473">
    <property type="entry name" value="EF-hand"/>
    <property type="match status" value="1"/>
</dbReference>
<evidence type="ECO:0000313" key="4">
    <source>
        <dbReference type="Proteomes" id="UP000823388"/>
    </source>
</evidence>
<dbReference type="Pfam" id="PF13499">
    <property type="entry name" value="EF-hand_7"/>
    <property type="match status" value="2"/>
</dbReference>
<dbReference type="Gene3D" id="1.10.238.10">
    <property type="entry name" value="EF-hand"/>
    <property type="match status" value="2"/>
</dbReference>
<proteinExistence type="predicted"/>
<dbReference type="SMART" id="SM00054">
    <property type="entry name" value="EFh"/>
    <property type="match status" value="3"/>
</dbReference>
<gene>
    <name evidence="3" type="ORF">PVAP13_3NG192803</name>
</gene>
<comment type="caution">
    <text evidence="3">The sequence shown here is derived from an EMBL/GenBank/DDBJ whole genome shotgun (WGS) entry which is preliminary data.</text>
</comment>
<protein>
    <recommendedName>
        <fullName evidence="2">EF-hand domain-containing protein</fullName>
    </recommendedName>
</protein>
<dbReference type="PANTHER" id="PTHR23064">
    <property type="entry name" value="TROPONIN"/>
    <property type="match status" value="1"/>
</dbReference>
<dbReference type="PROSITE" id="PS00018">
    <property type="entry name" value="EF_HAND_1"/>
    <property type="match status" value="3"/>
</dbReference>
<keyword evidence="4" id="KW-1185">Reference proteome</keyword>
<evidence type="ECO:0000313" key="3">
    <source>
        <dbReference type="EMBL" id="KAG2616384.1"/>
    </source>
</evidence>
<dbReference type="PROSITE" id="PS50222">
    <property type="entry name" value="EF_HAND_2"/>
    <property type="match status" value="3"/>
</dbReference>
<dbReference type="Proteomes" id="UP000823388">
    <property type="component" value="Chromosome 3N"/>
</dbReference>
<dbReference type="GO" id="GO:0005509">
    <property type="term" value="F:calcium ion binding"/>
    <property type="evidence" value="ECO:0007669"/>
    <property type="project" value="InterPro"/>
</dbReference>
<dbReference type="EMBL" id="CM029042">
    <property type="protein sequence ID" value="KAG2616384.1"/>
    <property type="molecule type" value="Genomic_DNA"/>
</dbReference>
<dbReference type="InterPro" id="IPR002048">
    <property type="entry name" value="EF_hand_dom"/>
</dbReference>
<dbReference type="InterPro" id="IPR052591">
    <property type="entry name" value="CML21-like"/>
</dbReference>
<name>A0A8T0U6L4_PANVG</name>
<dbReference type="InterPro" id="IPR018247">
    <property type="entry name" value="EF_Hand_1_Ca_BS"/>
</dbReference>
<sequence length="280" mass="32222">MRIRTQTLPDSGGKAAIIISSPRSRSLHFPWNLRQSFSANIATVHKVAAMGMVASMCTEPIKRRRAEKDLDAKVAAALRERARSRQRNFRTVNSITMRLPRFKDGLRDIKDVFDQYDEDSDGTIDNDELRSCLGKLLVQMSDKEADDVHRYCDIDRRDGIQFQEFVVLLCLLYLLFGPDVTRRVSEFESAKLNRVFDDLIDAFLFFDKDGDGKLERKDVTRRMNEASHQERTPSHITAQLFKEMDLNRNGKVNLKEFLYSIVRWAGHETEDDDASNEGSP</sequence>
<organism evidence="3 4">
    <name type="scientific">Panicum virgatum</name>
    <name type="common">Blackwell switchgrass</name>
    <dbReference type="NCBI Taxonomy" id="38727"/>
    <lineage>
        <taxon>Eukaryota</taxon>
        <taxon>Viridiplantae</taxon>
        <taxon>Streptophyta</taxon>
        <taxon>Embryophyta</taxon>
        <taxon>Tracheophyta</taxon>
        <taxon>Spermatophyta</taxon>
        <taxon>Magnoliopsida</taxon>
        <taxon>Liliopsida</taxon>
        <taxon>Poales</taxon>
        <taxon>Poaceae</taxon>
        <taxon>PACMAD clade</taxon>
        <taxon>Panicoideae</taxon>
        <taxon>Panicodae</taxon>
        <taxon>Paniceae</taxon>
        <taxon>Panicinae</taxon>
        <taxon>Panicum</taxon>
        <taxon>Panicum sect. Hiantes</taxon>
    </lineage>
</organism>
<reference evidence="3" key="1">
    <citation type="submission" date="2020-05" db="EMBL/GenBank/DDBJ databases">
        <title>WGS assembly of Panicum virgatum.</title>
        <authorList>
            <person name="Lovell J.T."/>
            <person name="Jenkins J."/>
            <person name="Shu S."/>
            <person name="Juenger T.E."/>
            <person name="Schmutz J."/>
        </authorList>
    </citation>
    <scope>NUCLEOTIDE SEQUENCE</scope>
    <source>
        <strain evidence="3">AP13</strain>
    </source>
</reference>
<feature type="domain" description="EF-hand" evidence="2">
    <location>
        <begin position="232"/>
        <end position="267"/>
    </location>
</feature>
<dbReference type="InterPro" id="IPR011992">
    <property type="entry name" value="EF-hand-dom_pair"/>
</dbReference>
<evidence type="ECO:0000259" key="2">
    <source>
        <dbReference type="PROSITE" id="PS50222"/>
    </source>
</evidence>
<accession>A0A8T0U6L4</accession>
<dbReference type="CDD" id="cd00051">
    <property type="entry name" value="EFh"/>
    <property type="match status" value="2"/>
</dbReference>
<dbReference type="AlphaFoldDB" id="A0A8T0U6L4"/>